<feature type="non-terminal residue" evidence="1">
    <location>
        <position position="180"/>
    </location>
</feature>
<dbReference type="SUPFAM" id="SSF53098">
    <property type="entry name" value="Ribonuclease H-like"/>
    <property type="match status" value="1"/>
</dbReference>
<evidence type="ECO:0000313" key="2">
    <source>
        <dbReference type="Proteomes" id="UP001159405"/>
    </source>
</evidence>
<comment type="caution">
    <text evidence="1">The sequence shown here is derived from an EMBL/GenBank/DDBJ whole genome shotgun (WGS) entry which is preliminary data.</text>
</comment>
<sequence>MTHLKAQRNEDSLNALREEVIDQLLDKGLTDDEITLKMVDERLTKLQNKEQKEEKESHISADDLIFADIECKLDSSKTFIPILICYTKGDSKKIFHQWGTNCMNLKVTGIMATGTKMLHFKHKNLTFEDSLSFLNMPLTNFTKTFGLKELKKGWFPHKFSKLENLDYEGQIPSLQFFEPA</sequence>
<protein>
    <submittedName>
        <fullName evidence="1">Uncharacterized protein</fullName>
    </submittedName>
</protein>
<evidence type="ECO:0000313" key="1">
    <source>
        <dbReference type="EMBL" id="CAH3157607.1"/>
    </source>
</evidence>
<keyword evidence="2" id="KW-1185">Reference proteome</keyword>
<accession>A0ABN8Q5K4</accession>
<proteinExistence type="predicted"/>
<gene>
    <name evidence="1" type="ORF">PLOB_00002312</name>
</gene>
<organism evidence="1 2">
    <name type="scientific">Porites lobata</name>
    <dbReference type="NCBI Taxonomy" id="104759"/>
    <lineage>
        <taxon>Eukaryota</taxon>
        <taxon>Metazoa</taxon>
        <taxon>Cnidaria</taxon>
        <taxon>Anthozoa</taxon>
        <taxon>Hexacorallia</taxon>
        <taxon>Scleractinia</taxon>
        <taxon>Fungiina</taxon>
        <taxon>Poritidae</taxon>
        <taxon>Porites</taxon>
    </lineage>
</organism>
<dbReference type="EMBL" id="CALNXK010000108">
    <property type="protein sequence ID" value="CAH3157607.1"/>
    <property type="molecule type" value="Genomic_DNA"/>
</dbReference>
<dbReference type="Gene3D" id="3.30.420.10">
    <property type="entry name" value="Ribonuclease H-like superfamily/Ribonuclease H"/>
    <property type="match status" value="1"/>
</dbReference>
<dbReference type="InterPro" id="IPR012337">
    <property type="entry name" value="RNaseH-like_sf"/>
</dbReference>
<reference evidence="1 2" key="1">
    <citation type="submission" date="2022-05" db="EMBL/GenBank/DDBJ databases">
        <authorList>
            <consortium name="Genoscope - CEA"/>
            <person name="William W."/>
        </authorList>
    </citation>
    <scope>NUCLEOTIDE SEQUENCE [LARGE SCALE GENOMIC DNA]</scope>
</reference>
<dbReference type="InterPro" id="IPR036397">
    <property type="entry name" value="RNaseH_sf"/>
</dbReference>
<name>A0ABN8Q5K4_9CNID</name>
<dbReference type="Proteomes" id="UP001159405">
    <property type="component" value="Unassembled WGS sequence"/>
</dbReference>